<evidence type="ECO:0000256" key="5">
    <source>
        <dbReference type="HAMAP-Rule" id="MF_02070"/>
    </source>
</evidence>
<keyword evidence="7" id="KW-1185">Reference proteome</keyword>
<evidence type="ECO:0000256" key="1">
    <source>
        <dbReference type="ARBA" id="ARBA00022676"/>
    </source>
</evidence>
<dbReference type="Proteomes" id="UP001321786">
    <property type="component" value="Chromosome"/>
</dbReference>
<name>A0AAU9E1N1_9FIRM</name>
<reference evidence="6 7" key="1">
    <citation type="submission" date="2023-08" db="EMBL/GenBank/DDBJ databases">
        <title>Helicovermis profunda gen. nov., sp. nov., a novel mesophilic, fermentative bacterium within the Bacillota from a deep-sea hydrothermal vent chimney.</title>
        <authorList>
            <person name="Miyazaki U."/>
            <person name="Mizutani D."/>
            <person name="Hashimoto Y."/>
            <person name="Tame A."/>
            <person name="Sawayama S."/>
            <person name="Miyazaki J."/>
            <person name="Takai K."/>
            <person name="Nakagawa S."/>
        </authorList>
    </citation>
    <scope>NUCLEOTIDE SEQUENCE [LARGE SCALE GENOMIC DNA]</scope>
    <source>
        <strain evidence="6 7">S502</strain>
    </source>
</reference>
<dbReference type="GO" id="GO:0071555">
    <property type="term" value="P:cell wall organization"/>
    <property type="evidence" value="ECO:0007669"/>
    <property type="project" value="UniProtKB-KW"/>
</dbReference>
<dbReference type="GO" id="GO:0019350">
    <property type="term" value="P:teichoic acid biosynthetic process"/>
    <property type="evidence" value="ECO:0007669"/>
    <property type="project" value="UniProtKB-UniRule"/>
</dbReference>
<sequence>MKNNSIRILGVKVNKVNMDGAYNSFLAFMEKDRVSMIFTPNTEIVMKAQEDQELKDILVDADLVIPDGIGLVYASKLHGLGLSERVTGIGLMDKILKYCNSTKKSIYLFGGKPDVAKEACENIEIEYPNIKIAGFSDGYYKDKDEELKIIDKINEVKPDILFVALGAPKQEKWIYEYRKILNTKVAMGVGGSVDVWAGKVKRAPEVFSKLGLEWLYRLIKEPSRIGRMMSLPKFLFKILLSKDFEKEEIEI</sequence>
<dbReference type="HAMAP" id="MF_02070">
    <property type="entry name" value="TagA_TarA"/>
    <property type="match status" value="1"/>
</dbReference>
<evidence type="ECO:0000313" key="7">
    <source>
        <dbReference type="Proteomes" id="UP001321786"/>
    </source>
</evidence>
<proteinExistence type="inferred from homology"/>
<dbReference type="RefSeq" id="WP_338536598.1">
    <property type="nucleotide sequence ID" value="NZ_AP028654.1"/>
</dbReference>
<comment type="similarity">
    <text evidence="5">Belongs to the glycosyltransferase 26 family. TagA/TarA subfamily.</text>
</comment>
<dbReference type="InterPro" id="IPR004629">
    <property type="entry name" value="WecG_TagA_CpsF"/>
</dbReference>
<keyword evidence="4 5" id="KW-0961">Cell wall biogenesis/degradation</keyword>
<protein>
    <recommendedName>
        <fullName evidence="5">N-acetylglucosaminyldiphosphoundecaprenol N-acetyl-beta-D-mannosaminyltransferase</fullName>
        <ecNumber evidence="5">2.4.1.187</ecNumber>
    </recommendedName>
    <alternativeName>
        <fullName evidence="5">N-acetylmannosaminyltransferase</fullName>
    </alternativeName>
    <alternativeName>
        <fullName evidence="5">UDP-N-acetylmannosamine transferase</fullName>
    </alternativeName>
    <alternativeName>
        <fullName evidence="5">UDP-N-acetylmannosamine:N-acetylglucosaminyl pyrophosphorylundecaprenol N-acetylmannosaminyltransferase</fullName>
    </alternativeName>
</protein>
<keyword evidence="3 5" id="KW-0777">Teichoic acid biosynthesis</keyword>
<evidence type="ECO:0000256" key="4">
    <source>
        <dbReference type="ARBA" id="ARBA00023316"/>
    </source>
</evidence>
<dbReference type="EMBL" id="AP028654">
    <property type="protein sequence ID" value="BEP28271.1"/>
    <property type="molecule type" value="Genomic_DNA"/>
</dbReference>
<dbReference type="EC" id="2.4.1.187" evidence="5"/>
<dbReference type="GO" id="GO:0047244">
    <property type="term" value="F:N-acetylglucosaminyldiphosphoundecaprenol N-acetyl-beta-D-mannosaminyltransferase activity"/>
    <property type="evidence" value="ECO:0007669"/>
    <property type="project" value="UniProtKB-UniRule"/>
</dbReference>
<dbReference type="PANTHER" id="PTHR34136">
    <property type="match status" value="1"/>
</dbReference>
<dbReference type="InterPro" id="IPR034714">
    <property type="entry name" value="TagA_TarA"/>
</dbReference>
<accession>A0AAU9E1N1</accession>
<gene>
    <name evidence="6" type="ORF">HLPR_06020</name>
</gene>
<dbReference type="AlphaFoldDB" id="A0AAU9E1N1"/>
<dbReference type="Pfam" id="PF03808">
    <property type="entry name" value="Glyco_tran_WecG"/>
    <property type="match status" value="1"/>
</dbReference>
<comment type="catalytic activity">
    <reaction evidence="5">
        <text>UDP-N-acetyl-alpha-D-mannosamine + N-acetyl-alpha-D-glucosaminyl-di-trans,octa-cis-undecaprenyl diphosphate = N-acetyl-beta-D-mannosaminyl-(1-&gt;4)-N-acetyl-alpha-D-glucosaminyl di-trans,octa-cis-undecaprenyl diphosphate + UDP + H(+)</text>
        <dbReference type="Rhea" id="RHEA:16053"/>
        <dbReference type="ChEBI" id="CHEBI:15378"/>
        <dbReference type="ChEBI" id="CHEBI:58223"/>
        <dbReference type="ChEBI" id="CHEBI:62959"/>
        <dbReference type="ChEBI" id="CHEBI:68623"/>
        <dbReference type="ChEBI" id="CHEBI:132210"/>
        <dbReference type="EC" id="2.4.1.187"/>
    </reaction>
</comment>
<comment type="function">
    <text evidence="5">Catalyzes the conversion of GlcNAc-PP-undecaprenol into ManNAc-GlcNAc-PP-undecaprenol, the first committed lipid intermediate in the de novo synthesis of teichoic acid.</text>
</comment>
<organism evidence="6 7">
    <name type="scientific">Helicovermis profundi</name>
    <dbReference type="NCBI Taxonomy" id="3065157"/>
    <lineage>
        <taxon>Bacteria</taxon>
        <taxon>Bacillati</taxon>
        <taxon>Bacillota</taxon>
        <taxon>Clostridia</taxon>
        <taxon>Helicovermis</taxon>
    </lineage>
</organism>
<dbReference type="PANTHER" id="PTHR34136:SF1">
    <property type="entry name" value="UDP-N-ACETYL-D-MANNOSAMINURONIC ACID TRANSFERASE"/>
    <property type="match status" value="1"/>
</dbReference>
<dbReference type="NCBIfam" id="TIGR00696">
    <property type="entry name" value="wecG_tagA_cpsF"/>
    <property type="match status" value="1"/>
</dbReference>
<evidence type="ECO:0000313" key="6">
    <source>
        <dbReference type="EMBL" id="BEP28271.1"/>
    </source>
</evidence>
<evidence type="ECO:0000256" key="2">
    <source>
        <dbReference type="ARBA" id="ARBA00022679"/>
    </source>
</evidence>
<dbReference type="CDD" id="cd06533">
    <property type="entry name" value="Glyco_transf_WecG_TagA"/>
    <property type="match status" value="1"/>
</dbReference>
<comment type="pathway">
    <text evidence="5">Cell wall biogenesis; teichoic acid biosynthesis.</text>
</comment>
<evidence type="ECO:0000256" key="3">
    <source>
        <dbReference type="ARBA" id="ARBA00022944"/>
    </source>
</evidence>
<keyword evidence="2 5" id="KW-0808">Transferase</keyword>
<dbReference type="KEGG" id="hprf:HLPR_06020"/>
<keyword evidence="1 5" id="KW-0328">Glycosyltransferase</keyword>